<keyword evidence="2" id="KW-1185">Reference proteome</keyword>
<proteinExistence type="predicted"/>
<dbReference type="Proteomes" id="UP000316777">
    <property type="component" value="Segment"/>
</dbReference>
<dbReference type="GeneID" id="64766966"/>
<gene>
    <name evidence="1" type="primary">43</name>
    <name evidence="1" type="ORF">SEA_PHRAPPUCCINO_43</name>
</gene>
<dbReference type="RefSeq" id="YP_010059732.1">
    <property type="nucleotide sequence ID" value="NC_054727.1"/>
</dbReference>
<accession>A0A514DE39</accession>
<dbReference type="KEGG" id="vg:64766966"/>
<dbReference type="EMBL" id="MK937592">
    <property type="protein sequence ID" value="QDH91879.1"/>
    <property type="molecule type" value="Genomic_DNA"/>
</dbReference>
<name>A0A514DE39_9CAUD</name>
<evidence type="ECO:0000313" key="1">
    <source>
        <dbReference type="EMBL" id="QDH91879.1"/>
    </source>
</evidence>
<protein>
    <recommendedName>
        <fullName evidence="3">C2H2-type domain-containing protein</fullName>
    </recommendedName>
</protein>
<evidence type="ECO:0000313" key="2">
    <source>
        <dbReference type="Proteomes" id="UP000316777"/>
    </source>
</evidence>
<sequence>MTAPAPRLALWCDRCGKQFSTASITSHCASCTPEPETAVCDPRRLQRENVEAVVASSVTGSRESW</sequence>
<reference evidence="1 2" key="1">
    <citation type="submission" date="2019-05" db="EMBL/GenBank/DDBJ databases">
        <authorList>
            <person name="Pope W.H."/>
            <person name="Garlena R.A."/>
            <person name="Russell D.A."/>
            <person name="Jacobs-Sera D."/>
            <person name="Hatfull G.F."/>
        </authorList>
    </citation>
    <scope>NUCLEOTIDE SEQUENCE [LARGE SCALE GENOMIC DNA]</scope>
</reference>
<organism evidence="1 2">
    <name type="scientific">Mycobacterium phage Phrappuccino</name>
    <dbReference type="NCBI Taxonomy" id="2591223"/>
    <lineage>
        <taxon>Viruses</taxon>
        <taxon>Duplodnaviria</taxon>
        <taxon>Heunggongvirae</taxon>
        <taxon>Uroviricota</taxon>
        <taxon>Caudoviricetes</taxon>
        <taxon>Phrappuccinovirus</taxon>
        <taxon>Phrappuccinovirus phrappuccino</taxon>
        <taxon>Phreappuccinovirus Phrappuccino</taxon>
    </lineage>
</organism>
<evidence type="ECO:0008006" key="3">
    <source>
        <dbReference type="Google" id="ProtNLM"/>
    </source>
</evidence>